<proteinExistence type="inferred from homology"/>
<comment type="function">
    <text evidence="5">Responsible for the release of ribosomes from messenger RNA at the termination of protein biosynthesis. May increase the efficiency of translation by recycling ribosomes from one round of translation to another.</text>
</comment>
<evidence type="ECO:0000256" key="1">
    <source>
        <dbReference type="ARBA" id="ARBA00004496"/>
    </source>
</evidence>
<dbReference type="CDD" id="cd00520">
    <property type="entry name" value="RRF"/>
    <property type="match status" value="1"/>
</dbReference>
<evidence type="ECO:0000313" key="8">
    <source>
        <dbReference type="EMBL" id="RRC95145.1"/>
    </source>
</evidence>
<gene>
    <name evidence="5" type="primary">frr</name>
    <name evidence="8" type="ORF">EII11_07020</name>
</gene>
<organism evidence="8 9">
    <name type="scientific">Schaalia canis</name>
    <dbReference type="NCBI Taxonomy" id="100469"/>
    <lineage>
        <taxon>Bacteria</taxon>
        <taxon>Bacillati</taxon>
        <taxon>Actinomycetota</taxon>
        <taxon>Actinomycetes</taxon>
        <taxon>Actinomycetales</taxon>
        <taxon>Actinomycetaceae</taxon>
        <taxon>Schaalia</taxon>
    </lineage>
</organism>
<dbReference type="SUPFAM" id="SSF55194">
    <property type="entry name" value="Ribosome recycling factor, RRF"/>
    <property type="match status" value="1"/>
</dbReference>
<feature type="region of interest" description="Disordered" evidence="6">
    <location>
        <begin position="137"/>
        <end position="161"/>
    </location>
</feature>
<keyword evidence="4 5" id="KW-0648">Protein biosynthesis</keyword>
<dbReference type="GO" id="GO:0043023">
    <property type="term" value="F:ribosomal large subunit binding"/>
    <property type="evidence" value="ECO:0007669"/>
    <property type="project" value="TreeGrafter"/>
</dbReference>
<dbReference type="FunFam" id="3.30.1360.40:FF:000001">
    <property type="entry name" value="Ribosome-recycling factor"/>
    <property type="match status" value="1"/>
</dbReference>
<dbReference type="NCBIfam" id="TIGR00496">
    <property type="entry name" value="frr"/>
    <property type="match status" value="1"/>
</dbReference>
<dbReference type="GO" id="GO:0006415">
    <property type="term" value="P:translational termination"/>
    <property type="evidence" value="ECO:0007669"/>
    <property type="project" value="UniProtKB-UniRule"/>
</dbReference>
<dbReference type="Pfam" id="PF01765">
    <property type="entry name" value="RRF"/>
    <property type="match status" value="1"/>
</dbReference>
<dbReference type="PANTHER" id="PTHR20982:SF3">
    <property type="entry name" value="MITOCHONDRIAL RIBOSOME RECYCLING FACTOR PSEUDO 1"/>
    <property type="match status" value="1"/>
</dbReference>
<dbReference type="Gene3D" id="1.10.132.20">
    <property type="entry name" value="Ribosome-recycling factor"/>
    <property type="match status" value="1"/>
</dbReference>
<evidence type="ECO:0000313" key="9">
    <source>
        <dbReference type="Proteomes" id="UP000280444"/>
    </source>
</evidence>
<dbReference type="EMBL" id="RQZF01000006">
    <property type="protein sequence ID" value="RRC95145.1"/>
    <property type="molecule type" value="Genomic_DNA"/>
</dbReference>
<feature type="compositionally biased region" description="Basic and acidic residues" evidence="6">
    <location>
        <begin position="137"/>
        <end position="147"/>
    </location>
</feature>
<comment type="subcellular location">
    <subcellularLocation>
        <location evidence="1 5">Cytoplasm</location>
    </subcellularLocation>
</comment>
<dbReference type="OrthoDB" id="9804006at2"/>
<keyword evidence="9" id="KW-1185">Reference proteome</keyword>
<comment type="caution">
    <text evidence="8">The sequence shown here is derived from an EMBL/GenBank/DDBJ whole genome shotgun (WGS) entry which is preliminary data.</text>
</comment>
<evidence type="ECO:0000256" key="3">
    <source>
        <dbReference type="ARBA" id="ARBA00022490"/>
    </source>
</evidence>
<evidence type="ECO:0000256" key="2">
    <source>
        <dbReference type="ARBA" id="ARBA00005912"/>
    </source>
</evidence>
<dbReference type="GO" id="GO:0005737">
    <property type="term" value="C:cytoplasm"/>
    <property type="evidence" value="ECO:0007669"/>
    <property type="project" value="UniProtKB-SubCell"/>
</dbReference>
<keyword evidence="3 5" id="KW-0963">Cytoplasm</keyword>
<evidence type="ECO:0000256" key="6">
    <source>
        <dbReference type="SAM" id="MobiDB-lite"/>
    </source>
</evidence>
<reference evidence="8 9" key="1">
    <citation type="submission" date="2018-11" db="EMBL/GenBank/DDBJ databases">
        <title>Genomes From Bacteria Associated with the Canine Oral Cavity: a Test Case for Automated Genome-Based Taxonomic Assignment.</title>
        <authorList>
            <person name="Coil D.A."/>
            <person name="Jospin G."/>
            <person name="Darling A.E."/>
            <person name="Wallis C."/>
            <person name="Davis I.J."/>
            <person name="Harris S."/>
            <person name="Eisen J.A."/>
            <person name="Holcombe L.J."/>
            <person name="O'Flynn C."/>
        </authorList>
    </citation>
    <scope>NUCLEOTIDE SEQUENCE [LARGE SCALE GENOMIC DNA]</scope>
    <source>
        <strain evidence="8 9">OH770</strain>
    </source>
</reference>
<evidence type="ECO:0000259" key="7">
    <source>
        <dbReference type="Pfam" id="PF01765"/>
    </source>
</evidence>
<name>A0A3P1SEH0_9ACTO</name>
<dbReference type="HAMAP" id="MF_00040">
    <property type="entry name" value="RRF"/>
    <property type="match status" value="1"/>
</dbReference>
<dbReference type="PANTHER" id="PTHR20982">
    <property type="entry name" value="RIBOSOME RECYCLING FACTOR"/>
    <property type="match status" value="1"/>
</dbReference>
<dbReference type="InterPro" id="IPR002661">
    <property type="entry name" value="Ribosome_recyc_fac"/>
</dbReference>
<evidence type="ECO:0000256" key="4">
    <source>
        <dbReference type="ARBA" id="ARBA00022917"/>
    </source>
</evidence>
<comment type="similarity">
    <text evidence="2 5">Belongs to the RRF family.</text>
</comment>
<dbReference type="AlphaFoldDB" id="A0A3P1SEH0"/>
<protein>
    <recommendedName>
        <fullName evidence="5">Ribosome-recycling factor</fullName>
        <shortName evidence="5">RRF</shortName>
    </recommendedName>
    <alternativeName>
        <fullName evidence="5">Ribosome-releasing factor</fullName>
    </alternativeName>
</protein>
<dbReference type="Gene3D" id="3.30.1360.40">
    <property type="match status" value="1"/>
</dbReference>
<evidence type="ECO:0000256" key="5">
    <source>
        <dbReference type="HAMAP-Rule" id="MF_00040"/>
    </source>
</evidence>
<accession>A0A3P1SEH0</accession>
<feature type="domain" description="Ribosome recycling factor" evidence="7">
    <location>
        <begin position="21"/>
        <end position="183"/>
    </location>
</feature>
<dbReference type="InterPro" id="IPR036191">
    <property type="entry name" value="RRF_sf"/>
</dbReference>
<dbReference type="FunFam" id="1.10.132.20:FF:000001">
    <property type="entry name" value="Ribosome-recycling factor"/>
    <property type="match status" value="1"/>
</dbReference>
<sequence length="185" mass="20784">MIDDILLEAEDKMDRAVEVARNDFGNIRTGRANPGMFQQIMVDYYGAPTPMQQLASFQIPEARTVLISPFDRGAVAEIIRALRESDLGVNPTDDGNVVRVVLPALTEERRRDYVKQAKSKAEDARVSVRGVRRKAKEQLDRLKKDGEAGEDEVERAEKSLESLTKARVEQIDELLSAKETELLTI</sequence>
<dbReference type="InterPro" id="IPR023584">
    <property type="entry name" value="Ribosome_recyc_fac_dom"/>
</dbReference>
<dbReference type="Proteomes" id="UP000280444">
    <property type="component" value="Unassembled WGS sequence"/>
</dbReference>
<dbReference type="RefSeq" id="WP_124870677.1">
    <property type="nucleotide sequence ID" value="NZ_RQZF01000006.1"/>
</dbReference>